<evidence type="ECO:0000256" key="1">
    <source>
        <dbReference type="SAM" id="SignalP"/>
    </source>
</evidence>
<reference evidence="2 3" key="1">
    <citation type="submission" date="2023-10" db="EMBL/GenBank/DDBJ databases">
        <title>Novel methanotroph of the genus Methylocapsa from a subarctic wetland.</title>
        <authorList>
            <person name="Belova S.E."/>
            <person name="Oshkin I.Y."/>
            <person name="Miroshnikov K."/>
            <person name="Dedysh S.N."/>
        </authorList>
    </citation>
    <scope>NUCLEOTIDE SEQUENCE [LARGE SCALE GENOMIC DNA]</scope>
    <source>
        <strain evidence="2 3">RX1</strain>
        <plasmid evidence="2 3">pRX1</plasmid>
    </source>
</reference>
<keyword evidence="2" id="KW-0614">Plasmid</keyword>
<dbReference type="RefSeq" id="WP_318655218.1">
    <property type="nucleotide sequence ID" value="NZ_CP136863.1"/>
</dbReference>
<geneLocation type="plasmid" evidence="2 3">
    <name>pRX1</name>
</geneLocation>
<keyword evidence="1" id="KW-0732">Signal</keyword>
<evidence type="ECO:0000313" key="2">
    <source>
        <dbReference type="EMBL" id="WOJ91791.1"/>
    </source>
</evidence>
<sequence>MTQTRPLIAAMIAAALTPAIALGQTTSGTPECSTIIQAAANGAAARVAADDKDINPPQAIKSLTCLDHFFQGTGLNVIINLLDPTALLQAIEGQICNAITNSWKNALGTQQCGITLTGFNTGFFGGSGKALGGGFSCPKLTFGGGGPPIGYIGVGANNSGKFTITGKGLPPTGYQLPTSGGLW</sequence>
<dbReference type="Proteomes" id="UP001626536">
    <property type="component" value="Plasmid pRX1"/>
</dbReference>
<proteinExistence type="predicted"/>
<protein>
    <submittedName>
        <fullName evidence="2">Uncharacterized protein</fullName>
    </submittedName>
</protein>
<accession>A0ABZ0HYB9</accession>
<keyword evidence="3" id="KW-1185">Reference proteome</keyword>
<gene>
    <name evidence="2" type="ORF">RZS28_18860</name>
</gene>
<dbReference type="EMBL" id="CP136863">
    <property type="protein sequence ID" value="WOJ91791.1"/>
    <property type="molecule type" value="Genomic_DNA"/>
</dbReference>
<evidence type="ECO:0000313" key="3">
    <source>
        <dbReference type="Proteomes" id="UP001626536"/>
    </source>
</evidence>
<name>A0ABZ0HYB9_9HYPH</name>
<feature type="signal peptide" evidence="1">
    <location>
        <begin position="1"/>
        <end position="21"/>
    </location>
</feature>
<organism evidence="2 3">
    <name type="scientific">Methylocapsa polymorpha</name>
    <dbReference type="NCBI Taxonomy" id="3080828"/>
    <lineage>
        <taxon>Bacteria</taxon>
        <taxon>Pseudomonadati</taxon>
        <taxon>Pseudomonadota</taxon>
        <taxon>Alphaproteobacteria</taxon>
        <taxon>Hyphomicrobiales</taxon>
        <taxon>Beijerinckiaceae</taxon>
        <taxon>Methylocapsa</taxon>
    </lineage>
</organism>
<feature type="chain" id="PRO_5045859641" evidence="1">
    <location>
        <begin position="22"/>
        <end position="183"/>
    </location>
</feature>